<dbReference type="SMART" id="SM00479">
    <property type="entry name" value="EXOIII"/>
    <property type="match status" value="1"/>
</dbReference>
<reference evidence="7 8" key="1">
    <citation type="submission" date="2020-04" db="EMBL/GenBank/DDBJ databases">
        <authorList>
            <person name="Alioto T."/>
            <person name="Alioto T."/>
            <person name="Gomez Garrido J."/>
        </authorList>
    </citation>
    <scope>NUCLEOTIDE SEQUENCE [LARGE SCALE GENOMIC DNA]</scope>
</reference>
<dbReference type="SUPFAM" id="SSF53098">
    <property type="entry name" value="Ribonuclease H-like"/>
    <property type="match status" value="1"/>
</dbReference>
<accession>A0A8S1BZ38</accession>
<dbReference type="Proteomes" id="UP000494165">
    <property type="component" value="Unassembled WGS sequence"/>
</dbReference>
<comment type="caution">
    <text evidence="7">The sequence shown here is derived from an EMBL/GenBank/DDBJ whole genome shotgun (WGS) entry which is preliminary data.</text>
</comment>
<keyword evidence="2" id="KW-0540">Nuclease</keyword>
<dbReference type="Gene3D" id="3.30.420.10">
    <property type="entry name" value="Ribonuclease H-like superfamily/Ribonuclease H"/>
    <property type="match status" value="1"/>
</dbReference>
<dbReference type="OrthoDB" id="270189at2759"/>
<dbReference type="GO" id="GO:0000175">
    <property type="term" value="F:3'-5'-RNA exonuclease activity"/>
    <property type="evidence" value="ECO:0007669"/>
    <property type="project" value="InterPro"/>
</dbReference>
<sequence>MTGLELEKDKIMEIACLLTDGDLNNVREGPGLIIHQADEILDNMNKWCTEQHGKTGLTKSCRKSQVTEADAEEQVIKFLKENGIQPGEAHLAGNTVYVDRLFLSKFMPKIDKYLHYRIVDVSSIKELCKYWYPEKHLDAPAKDGNHRAMGDIYNSLQELKYYKDNIFK</sequence>
<evidence type="ECO:0000256" key="4">
    <source>
        <dbReference type="ARBA" id="ARBA00022839"/>
    </source>
</evidence>
<protein>
    <recommendedName>
        <fullName evidence="5">Probable oligoribonuclease</fullName>
    </recommendedName>
</protein>
<keyword evidence="4" id="KW-0269">Exonuclease</keyword>
<dbReference type="Pfam" id="PF00929">
    <property type="entry name" value="RNase_T"/>
    <property type="match status" value="1"/>
</dbReference>
<evidence type="ECO:0000259" key="6">
    <source>
        <dbReference type="SMART" id="SM00479"/>
    </source>
</evidence>
<dbReference type="NCBIfam" id="NF003765">
    <property type="entry name" value="PRK05359.1"/>
    <property type="match status" value="1"/>
</dbReference>
<feature type="domain" description="Exonuclease" evidence="6">
    <location>
        <begin position="1"/>
        <end position="168"/>
    </location>
</feature>
<dbReference type="PANTHER" id="PTHR11046:SF0">
    <property type="entry name" value="OLIGORIBONUCLEASE, MITOCHONDRIAL"/>
    <property type="match status" value="1"/>
</dbReference>
<organism evidence="7 8">
    <name type="scientific">Cloeon dipterum</name>
    <dbReference type="NCBI Taxonomy" id="197152"/>
    <lineage>
        <taxon>Eukaryota</taxon>
        <taxon>Metazoa</taxon>
        <taxon>Ecdysozoa</taxon>
        <taxon>Arthropoda</taxon>
        <taxon>Hexapoda</taxon>
        <taxon>Insecta</taxon>
        <taxon>Pterygota</taxon>
        <taxon>Palaeoptera</taxon>
        <taxon>Ephemeroptera</taxon>
        <taxon>Pisciforma</taxon>
        <taxon>Baetidae</taxon>
        <taxon>Cloeon</taxon>
    </lineage>
</organism>
<dbReference type="EMBL" id="CADEPI010000007">
    <property type="protein sequence ID" value="CAB3362163.1"/>
    <property type="molecule type" value="Genomic_DNA"/>
</dbReference>
<evidence type="ECO:0000256" key="2">
    <source>
        <dbReference type="ARBA" id="ARBA00022722"/>
    </source>
</evidence>
<evidence type="ECO:0000313" key="7">
    <source>
        <dbReference type="EMBL" id="CAB3362163.1"/>
    </source>
</evidence>
<dbReference type="CDD" id="cd06135">
    <property type="entry name" value="Orn"/>
    <property type="match status" value="1"/>
</dbReference>
<evidence type="ECO:0000256" key="5">
    <source>
        <dbReference type="ARBA" id="ARBA00072681"/>
    </source>
</evidence>
<proteinExistence type="inferred from homology"/>
<evidence type="ECO:0000256" key="3">
    <source>
        <dbReference type="ARBA" id="ARBA00022801"/>
    </source>
</evidence>
<gene>
    <name evidence="7" type="ORF">CLODIP_2_CD01859</name>
</gene>
<dbReference type="GO" id="GO:0003676">
    <property type="term" value="F:nucleic acid binding"/>
    <property type="evidence" value="ECO:0007669"/>
    <property type="project" value="InterPro"/>
</dbReference>
<evidence type="ECO:0000313" key="8">
    <source>
        <dbReference type="Proteomes" id="UP000494165"/>
    </source>
</evidence>
<dbReference type="InterPro" id="IPR012337">
    <property type="entry name" value="RNaseH-like_sf"/>
</dbReference>
<keyword evidence="8" id="KW-1185">Reference proteome</keyword>
<dbReference type="AlphaFoldDB" id="A0A8S1BZ38"/>
<dbReference type="PANTHER" id="PTHR11046">
    <property type="entry name" value="OLIGORIBONUCLEASE, MITOCHONDRIAL"/>
    <property type="match status" value="1"/>
</dbReference>
<evidence type="ECO:0000256" key="1">
    <source>
        <dbReference type="ARBA" id="ARBA00009921"/>
    </source>
</evidence>
<dbReference type="InterPro" id="IPR013520">
    <property type="entry name" value="Ribonucl_H"/>
</dbReference>
<dbReference type="InterPro" id="IPR022894">
    <property type="entry name" value="Oligoribonuclease"/>
</dbReference>
<comment type="similarity">
    <text evidence="1">Belongs to the oligoribonuclease family.</text>
</comment>
<dbReference type="FunFam" id="3.30.420.10:FF:000003">
    <property type="entry name" value="Oligoribonuclease"/>
    <property type="match status" value="1"/>
</dbReference>
<name>A0A8S1BZ38_9INSE</name>
<keyword evidence="3" id="KW-0378">Hydrolase</keyword>
<dbReference type="InterPro" id="IPR036397">
    <property type="entry name" value="RNaseH_sf"/>
</dbReference>